<evidence type="ECO:0000313" key="2">
    <source>
        <dbReference type="EMBL" id="ACV50614.1"/>
    </source>
</evidence>
<organism evidence="2 3">
    <name type="scientific">Lancefieldella parvula (strain ATCC 33793 / DSM 20469 / CCUG 32760 / JCM 10300 / KCTC 3663 / VPI 0546 / 1246)</name>
    <name type="common">Atopobium parvulum</name>
    <dbReference type="NCBI Taxonomy" id="521095"/>
    <lineage>
        <taxon>Bacteria</taxon>
        <taxon>Bacillati</taxon>
        <taxon>Actinomycetota</taxon>
        <taxon>Coriobacteriia</taxon>
        <taxon>Coriobacteriales</taxon>
        <taxon>Atopobiaceae</taxon>
        <taxon>Lancefieldella</taxon>
    </lineage>
</organism>
<dbReference type="GO" id="GO:0004721">
    <property type="term" value="F:phosphoprotein phosphatase activity"/>
    <property type="evidence" value="ECO:0007669"/>
    <property type="project" value="InterPro"/>
</dbReference>
<reference evidence="2 3" key="1">
    <citation type="journal article" date="2009" name="Stand. Genomic Sci.">
        <title>Complete genome sequence of Atopobium parvulum type strain (IPP 1246).</title>
        <authorList>
            <person name="Copeland A."/>
            <person name="Sikorski J."/>
            <person name="Lapidus A."/>
            <person name="Nolan M."/>
            <person name="Del Rio T.G."/>
            <person name="Lucas S."/>
            <person name="Chen F."/>
            <person name="Tice H."/>
            <person name="Pitluck S."/>
            <person name="Cheng J.F."/>
            <person name="Pukall R."/>
            <person name="Chertkov O."/>
            <person name="Brettin T."/>
            <person name="Han C."/>
            <person name="Detter J.C."/>
            <person name="Kuske C."/>
            <person name="Bruce D."/>
            <person name="Goodwin L."/>
            <person name="Ivanova N."/>
            <person name="Mavromatis K."/>
            <person name="Mikhailova N."/>
            <person name="Chen A."/>
            <person name="Palaniappan K."/>
            <person name="Chain P."/>
            <person name="Rohde M."/>
            <person name="Goker M."/>
            <person name="Bristow J."/>
            <person name="Eisen J.A."/>
            <person name="Markowitz V."/>
            <person name="Hugenholtz P."/>
            <person name="Kyrpides N.C."/>
            <person name="Klenk H.P."/>
            <person name="Detter J.C."/>
        </authorList>
    </citation>
    <scope>NUCLEOTIDE SEQUENCE [LARGE SCALE GENOMIC DNA]</scope>
    <source>
        <strain evidence="3">ATCC 33793 / DSM 20469 / CCUG 32760 / JCM 10300 / KCTC 3663 / VPI 0546 / 1246</strain>
    </source>
</reference>
<dbReference type="OrthoDB" id="1188001at2"/>
<dbReference type="SUPFAM" id="SSF52799">
    <property type="entry name" value="(Phosphotyrosine protein) phosphatases II"/>
    <property type="match status" value="1"/>
</dbReference>
<dbReference type="InterPro" id="IPR029021">
    <property type="entry name" value="Prot-tyrosine_phosphatase-like"/>
</dbReference>
<protein>
    <submittedName>
        <fullName evidence="2">Protein tyrosine/serine phosphatase</fullName>
    </submittedName>
</protein>
<dbReference type="eggNOG" id="COG2365">
    <property type="taxonomic scope" value="Bacteria"/>
</dbReference>
<keyword evidence="1" id="KW-0732">Signal</keyword>
<dbReference type="STRING" id="521095.Apar_0178"/>
<dbReference type="EMBL" id="CP001721">
    <property type="protein sequence ID" value="ACV50614.1"/>
    <property type="molecule type" value="Genomic_DNA"/>
</dbReference>
<dbReference type="HOGENOM" id="CLU_042518_0_0_11"/>
<dbReference type="Pfam" id="PF13350">
    <property type="entry name" value="Y_phosphatase3"/>
    <property type="match status" value="1"/>
</dbReference>
<sequence length="395" mass="43850">MQKLQKRFTAFLSMFMALVLSFMLVGCNVAPSQQENKPAEQTQQKELTTGALAATHETKFGGIYLDITIEDFNKMGFEFGDSVDVTFSNGYKLIDIPYYNGYYTKTGEALISGYPGYPHIDVCVNNGDPLWETAGLKEGDTGTVTLHEKQKYATVQKALGATYTKNRSDYASDEVFANFRAMRGGNMAENVMYRSASPIDNQNNRAPYAAELAQKCGVQYILDLADSNEEIEGYYQKADYDVSWHKGLYEAGNVTALDLNANYRSKKYAERLVAGLREMIKHEGPYLTHCTEGKDRTGFTCALLEGLCGASYEEMRDDYMATYDNYYGISEKNDKARYDAVVDVKFNDIALCVGGQPLGGSLDGLDYAAGARKYLTDAGMTDAEVDQLIAKLTKK</sequence>
<feature type="chain" id="PRO_5002993664" evidence="1">
    <location>
        <begin position="33"/>
        <end position="395"/>
    </location>
</feature>
<accession>C8W926</accession>
<dbReference type="PROSITE" id="PS51257">
    <property type="entry name" value="PROKAR_LIPOPROTEIN"/>
    <property type="match status" value="1"/>
</dbReference>
<dbReference type="KEGG" id="apv:Apar_0178"/>
<dbReference type="Proteomes" id="UP000000960">
    <property type="component" value="Chromosome"/>
</dbReference>
<keyword evidence="3" id="KW-1185">Reference proteome</keyword>
<gene>
    <name evidence="2" type="ordered locus">Apar_0178</name>
</gene>
<feature type="signal peptide" evidence="1">
    <location>
        <begin position="1"/>
        <end position="32"/>
    </location>
</feature>
<dbReference type="AlphaFoldDB" id="C8W926"/>
<dbReference type="RefSeq" id="WP_012808274.1">
    <property type="nucleotide sequence ID" value="NC_013203.1"/>
</dbReference>
<dbReference type="Gene3D" id="2.40.30.90">
    <property type="entry name" value="Bacterial fluorinating enzyme like"/>
    <property type="match status" value="1"/>
</dbReference>
<name>C8W926_LANP1</name>
<proteinExistence type="predicted"/>
<evidence type="ECO:0000313" key="3">
    <source>
        <dbReference type="Proteomes" id="UP000000960"/>
    </source>
</evidence>
<dbReference type="GeneID" id="84806892"/>
<dbReference type="Gene3D" id="3.90.190.10">
    <property type="entry name" value="Protein tyrosine phosphatase superfamily"/>
    <property type="match status" value="1"/>
</dbReference>
<dbReference type="InterPro" id="IPR026893">
    <property type="entry name" value="Tyr/Ser_Pase_IphP-type"/>
</dbReference>
<dbReference type="InterPro" id="IPR023227">
    <property type="entry name" value="SAM_OH_AdoTrfase_C_sf"/>
</dbReference>
<evidence type="ECO:0000256" key="1">
    <source>
        <dbReference type="SAM" id="SignalP"/>
    </source>
</evidence>